<comment type="caution">
    <text evidence="2">The sequence shown here is derived from an EMBL/GenBank/DDBJ whole genome shotgun (WGS) entry which is preliminary data.</text>
</comment>
<dbReference type="AlphaFoldDB" id="A0AAE3L1Y4"/>
<proteinExistence type="predicted"/>
<keyword evidence="1" id="KW-1133">Transmembrane helix</keyword>
<dbReference type="Proteomes" id="UP001205748">
    <property type="component" value="Unassembled WGS sequence"/>
</dbReference>
<feature type="transmembrane region" description="Helical" evidence="1">
    <location>
        <begin position="83"/>
        <end position="105"/>
    </location>
</feature>
<accession>A0AAE3L1Y4</accession>
<gene>
    <name evidence="2" type="ORF">NSA47_01615</name>
</gene>
<evidence type="ECO:0000256" key="1">
    <source>
        <dbReference type="SAM" id="Phobius"/>
    </source>
</evidence>
<dbReference type="Pfam" id="PF19700">
    <property type="entry name" value="DUF6198"/>
    <property type="match status" value="1"/>
</dbReference>
<dbReference type="RefSeq" id="WP_257529099.1">
    <property type="nucleotide sequence ID" value="NZ_JANKAS010000001.1"/>
</dbReference>
<feature type="transmembrane region" description="Helical" evidence="1">
    <location>
        <begin position="111"/>
        <end position="129"/>
    </location>
</feature>
<feature type="transmembrane region" description="Helical" evidence="1">
    <location>
        <begin position="54"/>
        <end position="71"/>
    </location>
</feature>
<evidence type="ECO:0000313" key="3">
    <source>
        <dbReference type="Proteomes" id="UP001205748"/>
    </source>
</evidence>
<keyword evidence="1" id="KW-0812">Transmembrane</keyword>
<dbReference type="InterPro" id="IPR038750">
    <property type="entry name" value="YczE/YyaS-like"/>
</dbReference>
<name>A0AAE3L1Y4_9FIRM</name>
<feature type="transmembrane region" description="Helical" evidence="1">
    <location>
        <begin position="182"/>
        <end position="204"/>
    </location>
</feature>
<organism evidence="2 3">
    <name type="scientific">Irregularibacter muris</name>
    <dbReference type="NCBI Taxonomy" id="1796619"/>
    <lineage>
        <taxon>Bacteria</taxon>
        <taxon>Bacillati</taxon>
        <taxon>Bacillota</taxon>
        <taxon>Clostridia</taxon>
        <taxon>Eubacteriales</taxon>
        <taxon>Eubacteriaceae</taxon>
        <taxon>Irregularibacter</taxon>
    </lineage>
</organism>
<feature type="transmembrane region" description="Helical" evidence="1">
    <location>
        <begin position="159"/>
        <end position="176"/>
    </location>
</feature>
<dbReference type="PROSITE" id="PS51257">
    <property type="entry name" value="PROKAR_LIPOPROTEIN"/>
    <property type="match status" value="1"/>
</dbReference>
<dbReference type="PANTHER" id="PTHR40078:SF1">
    <property type="entry name" value="INTEGRAL MEMBRANE PROTEIN"/>
    <property type="match status" value="1"/>
</dbReference>
<dbReference type="EMBL" id="JANKAS010000001">
    <property type="protein sequence ID" value="MCR1897689.1"/>
    <property type="molecule type" value="Genomic_DNA"/>
</dbReference>
<keyword evidence="1" id="KW-0472">Membrane</keyword>
<sequence length="237" mass="26490">MEKLKIYNLFLFLLGLACLSLGVVLVVKSDLGISVATSVPYVFSLYFTKLSFGQWNYIIHGFSLLLLVIMIKKLTVKHLMSFIVAFLFGVTIDLFGGLLTFYTASTLVERIMLFILSSVVISVGLASLIKSNYPILPFDTFVKEITEIKNIKYKKFKTGFDLVCFTISFASSMLFFRKLQGLHIGTLVSAIILGSMIGSCLNFMNKYVGGKPLLPEEKTKAILDFDFIKFSKSKVTS</sequence>
<protein>
    <submittedName>
        <fullName evidence="2">DUF6198 family protein</fullName>
    </submittedName>
</protein>
<dbReference type="PANTHER" id="PTHR40078">
    <property type="entry name" value="INTEGRAL MEMBRANE PROTEIN-RELATED"/>
    <property type="match status" value="1"/>
</dbReference>
<evidence type="ECO:0000313" key="2">
    <source>
        <dbReference type="EMBL" id="MCR1897689.1"/>
    </source>
</evidence>
<reference evidence="2" key="1">
    <citation type="submission" date="2022-07" db="EMBL/GenBank/DDBJ databases">
        <title>Enhanced cultured diversity of the mouse gut microbiota enables custom-made synthetic communities.</title>
        <authorList>
            <person name="Afrizal A."/>
        </authorList>
    </citation>
    <scope>NUCLEOTIDE SEQUENCE</scope>
    <source>
        <strain evidence="2">DSM 28593</strain>
    </source>
</reference>
<keyword evidence="3" id="KW-1185">Reference proteome</keyword>